<dbReference type="SUPFAM" id="SSF48371">
    <property type="entry name" value="ARM repeat"/>
    <property type="match status" value="1"/>
</dbReference>
<reference evidence="1 2" key="1">
    <citation type="submission" date="2023-01" db="EMBL/GenBank/DDBJ databases">
        <title>Minimal conservation of predation-associated metabolite biosynthetic gene clusters underscores biosynthetic potential of Myxococcota including descriptions for ten novel species: Archangium lansinium sp. nov., Myxococcus landrumus sp. nov., Nannocystis bai.</title>
        <authorList>
            <person name="Ahearne A."/>
            <person name="Stevens C."/>
            <person name="Dowd S."/>
        </authorList>
    </citation>
    <scope>NUCLEOTIDE SEQUENCE [LARGE SCALE GENOMIC DNA]</scope>
    <source>
        <strain evidence="1 2">WIWO2</strain>
    </source>
</reference>
<keyword evidence="2" id="KW-1185">Reference proteome</keyword>
<sequence length="1120" mass="121776">MDAASFLAELEPQTHHDRVRRVVELGRAAARGDAGASALLGALWKSAQPYERLLALMSVYGSGDGARVVAAVSDPSRSVRRRASRMIARFCDDAQALAALGALLERRTLRRTVAQLARRKRQAAVDAFLGARMQAGRDPLIVDLLPFGSEALVSAHRRAIDEAGGPSCLDRLGVRHPAAAARWFGEAIARSPSLDVRQRYRLAPLLVPLARRAPDAALPLIQALFERGEEPSFLAGPLRLLARSRPAATFDLLKARHESGRPARPPGAFEVVRFDKGAPALGAERLEYLIRHAWGALSDGKRGPRWFLRLRPDDQKAVLRAFLLGGRGGFGAFLFRYVKAESAEEQALRERAFERWSCAAQAADGSIAPEVLDALPRDLREREARRHLSSCPSLVSKPERRMSYARLLSFAEAKEVLAPLLGHPEGEERAKAQALLVASVLHDRGALADALANVRARKFEQDPVRRAMLGALAALPIGRFAQEHLEAVGAVAQDALDAADLSHATASAVERLVVRLFRIDGAWGARWIAKILAVRGSVSTAGLGEGLTRAEAERLSPALAQLAGAWCTGERAGAVLSLAQSLGIRLAVVTPLLEALERLSRELPFVGVAAGALGLLRAHDRPRFARLVPALLGEDRSFVLIGAVARHVSQRRQDLLGPLLDRTQPMTGRFATGKTRWVLDFGGGHGRWTARQQESYAAGLRGLLGDETSDVPTLRFAISALVRLAYVDASAVTPFASDPRPPLREMAIRGLPWLDAGQGVPVLIECLGDDRARWAIYALRKAFAEMSRERVLAELRAVPTTKVTVAKEVVRLLGELGGDDAYRDLLRLDGPKTHRDVRIALLRALWDHLDKPETWDVFGRAARDPDWIVASKLADIPLGRLSTEAERRVVDLLAAILGRAEPEARLDLLRRAAHLPLRDDARSLFRRLLEHMAAPAPEEAAEALSAALARMQHGEVATVVQRLAELLPRRRHLVAFLPALTARLGPYAAKHHVAVGEGLLAALKADALAVPQYLGLAARLLPWKALGQALAELGRRDLLHHDAMVAAMSAVHGCVHPSQLEQELRGSADPRLRRLALEALVQAASPKNGWTADRRELLAERYRKDPSPAVAGPASFVTPP</sequence>
<dbReference type="InterPro" id="IPR016024">
    <property type="entry name" value="ARM-type_fold"/>
</dbReference>
<accession>A0ABT5CAA7</accession>
<evidence type="ECO:0000313" key="2">
    <source>
        <dbReference type="Proteomes" id="UP001217485"/>
    </source>
</evidence>
<protein>
    <recommendedName>
        <fullName evidence="3">HEAT repeat domain-containing protein</fullName>
    </recommendedName>
</protein>
<evidence type="ECO:0000313" key="1">
    <source>
        <dbReference type="EMBL" id="MDC0683372.1"/>
    </source>
</evidence>
<name>A0ABT5CAA7_9BACT</name>
<dbReference type="RefSeq" id="WP_272101506.1">
    <property type="nucleotide sequence ID" value="NZ_JAQNDK010000004.1"/>
</dbReference>
<dbReference type="Proteomes" id="UP001217485">
    <property type="component" value="Unassembled WGS sequence"/>
</dbReference>
<dbReference type="InterPro" id="IPR011989">
    <property type="entry name" value="ARM-like"/>
</dbReference>
<gene>
    <name evidence="1" type="ORF">POL72_36920</name>
</gene>
<comment type="caution">
    <text evidence="1">The sequence shown here is derived from an EMBL/GenBank/DDBJ whole genome shotgun (WGS) entry which is preliminary data.</text>
</comment>
<evidence type="ECO:0008006" key="3">
    <source>
        <dbReference type="Google" id="ProtNLM"/>
    </source>
</evidence>
<dbReference type="Gene3D" id="1.25.10.10">
    <property type="entry name" value="Leucine-rich Repeat Variant"/>
    <property type="match status" value="1"/>
</dbReference>
<dbReference type="EMBL" id="JAQNDK010000004">
    <property type="protein sequence ID" value="MDC0683372.1"/>
    <property type="molecule type" value="Genomic_DNA"/>
</dbReference>
<proteinExistence type="predicted"/>
<organism evidence="1 2">
    <name type="scientific">Sorangium atrum</name>
    <dbReference type="NCBI Taxonomy" id="2995308"/>
    <lineage>
        <taxon>Bacteria</taxon>
        <taxon>Pseudomonadati</taxon>
        <taxon>Myxococcota</taxon>
        <taxon>Polyangia</taxon>
        <taxon>Polyangiales</taxon>
        <taxon>Polyangiaceae</taxon>
        <taxon>Sorangium</taxon>
    </lineage>
</organism>